<dbReference type="Proteomes" id="UP001604336">
    <property type="component" value="Unassembled WGS sequence"/>
</dbReference>
<evidence type="ECO:0000256" key="1">
    <source>
        <dbReference type="ARBA" id="ARBA00025793"/>
    </source>
</evidence>
<dbReference type="Pfam" id="PF02181">
    <property type="entry name" value="FH2"/>
    <property type="match status" value="1"/>
</dbReference>
<feature type="compositionally biased region" description="Polar residues" evidence="3">
    <location>
        <begin position="292"/>
        <end position="303"/>
    </location>
</feature>
<evidence type="ECO:0000256" key="3">
    <source>
        <dbReference type="SAM" id="MobiDB-lite"/>
    </source>
</evidence>
<feature type="chain" id="PRO_5044822598" description="Formin-like protein" evidence="5">
    <location>
        <begin position="25"/>
        <end position="883"/>
    </location>
</feature>
<feature type="signal peptide" evidence="5">
    <location>
        <begin position="1"/>
        <end position="24"/>
    </location>
</feature>
<reference evidence="8" key="1">
    <citation type="submission" date="2024-07" db="EMBL/GenBank/DDBJ databases">
        <title>Two chromosome-level genome assemblies of Korean endemic species Abeliophyllum distichum and Forsythia ovata (Oleaceae).</title>
        <authorList>
            <person name="Jang H."/>
        </authorList>
    </citation>
    <scope>NUCLEOTIDE SEQUENCE [LARGE SCALE GENOMIC DNA]</scope>
</reference>
<proteinExistence type="inferred from homology"/>
<feature type="region of interest" description="Disordered" evidence="3">
    <location>
        <begin position="837"/>
        <end position="861"/>
    </location>
</feature>
<organism evidence="7 8">
    <name type="scientific">Abeliophyllum distichum</name>
    <dbReference type="NCBI Taxonomy" id="126358"/>
    <lineage>
        <taxon>Eukaryota</taxon>
        <taxon>Viridiplantae</taxon>
        <taxon>Streptophyta</taxon>
        <taxon>Embryophyta</taxon>
        <taxon>Tracheophyta</taxon>
        <taxon>Spermatophyta</taxon>
        <taxon>Magnoliopsida</taxon>
        <taxon>eudicotyledons</taxon>
        <taxon>Gunneridae</taxon>
        <taxon>Pentapetalae</taxon>
        <taxon>asterids</taxon>
        <taxon>lamiids</taxon>
        <taxon>Lamiales</taxon>
        <taxon>Oleaceae</taxon>
        <taxon>Forsythieae</taxon>
        <taxon>Abeliophyllum</taxon>
    </lineage>
</organism>
<feature type="domain" description="FH2" evidence="6">
    <location>
        <begin position="414"/>
        <end position="846"/>
    </location>
</feature>
<dbReference type="PRINTS" id="PR01217">
    <property type="entry name" value="PRICHEXTENSN"/>
</dbReference>
<feature type="region of interest" description="Disordered" evidence="3">
    <location>
        <begin position="292"/>
        <end position="420"/>
    </location>
</feature>
<evidence type="ECO:0000256" key="5">
    <source>
        <dbReference type="SAM" id="SignalP"/>
    </source>
</evidence>
<dbReference type="InterPro" id="IPR042201">
    <property type="entry name" value="FH2_Formin_sf"/>
</dbReference>
<keyword evidence="4" id="KW-0812">Transmembrane</keyword>
<keyword evidence="5" id="KW-0732">Signal</keyword>
<gene>
    <name evidence="7" type="ORF">Adt_35379</name>
</gene>
<feature type="compositionally biased region" description="Polar residues" evidence="3">
    <location>
        <begin position="404"/>
        <end position="417"/>
    </location>
</feature>
<dbReference type="SMART" id="SM00498">
    <property type="entry name" value="FH2"/>
    <property type="match status" value="1"/>
</dbReference>
<dbReference type="EMBL" id="JBFOLK010000011">
    <property type="protein sequence ID" value="KAL2474643.1"/>
    <property type="molecule type" value="Genomic_DNA"/>
</dbReference>
<dbReference type="Gene3D" id="1.20.58.2220">
    <property type="entry name" value="Formin, FH2 domain"/>
    <property type="match status" value="1"/>
</dbReference>
<comment type="similarity">
    <text evidence="1">Belongs to the formin-like family. Class-I subfamily.</text>
</comment>
<name>A0ABD1QEQ6_9LAMI</name>
<feature type="compositionally biased region" description="Basic and acidic residues" evidence="3">
    <location>
        <begin position="852"/>
        <end position="861"/>
    </location>
</feature>
<sequence length="883" mass="97242">MDAGRARFVAVFLVSLSIFAANNSEGNRRLAESFSENEVSWDFREFDIDKVEQVWIYCRKELKESAEVFKDIDLDAKYDATLLLKRIIHKAVADLPQKDKETILDCLRQRSFTWNASMKDTDSGTWFSKYQELFTDWNSVPRRYLRGKEDRVVNSASAPGPASAPNLAPAPIYQTPASAPSPIVEPPSPIPQPAAEAPQPSPPSVLVPSPSPPAVNHPPPKPKIVTPVPSGKSNENKKFSVAVIIASSVAGVALIALLLLCCLNSNRNKLGPKDGQRDEKPLLNFCASDISAGSSQKSQSIGNRSGKDFGPPFTLNSLSAAHHDSSQAAPSSEGNAEASEKINANLPLPPGKVAPPPPGPPPPPPPKPPAPAPPPPSRVARTPNPPKPGNLPKPSPIGPHHQQRSSMGEVSETSADSEASKPKLKPFFWDKVLANPDHSMVWHEIKAGSFQFNEEMMESLFVYVPTNKNKNENTKDSSSFDSPQFIQIIDPRKAQNLAIILKALNVSTEEVCDAVKEGNELPPELIQTLLKMAPTTDEELKLRLYSGEISHLGPAEQFLKLMVEVPFAFKRLESLLFMSTLQEEVSSVKGSFATLEVACKELRNSRLFLKLLEAVLKTGNRMNDGTYRGGAQAFKLDTLLKLADVKGTDGKTTLLHFVVQEIIRSEGVRAARRLRESQSISSVKTEDLVEDSSHEIEEYHRNLGLQVVSGVSNELENVRKAALIENDSLSATVSKLSHSLVKTREFLETEMKGVEEDSEFYDTLSSFIQHSDSDITMLLEEEKRIMDLVKNTGDYFHGNAGKGEGLHLFVIVRDFLLMLEKVCKEVKNSAKLSGIGKTPRKEALTISPSQESHQESLPDIRQRLFPAIKERHMDEDFSSDDET</sequence>
<dbReference type="AlphaFoldDB" id="A0ABD1QEQ6"/>
<evidence type="ECO:0000313" key="8">
    <source>
        <dbReference type="Proteomes" id="UP001604336"/>
    </source>
</evidence>
<keyword evidence="4" id="KW-1133">Transmembrane helix</keyword>
<keyword evidence="4" id="KW-0472">Membrane</keyword>
<feature type="compositionally biased region" description="Pro residues" evidence="3">
    <location>
        <begin position="183"/>
        <end position="192"/>
    </location>
</feature>
<dbReference type="InterPro" id="IPR027643">
    <property type="entry name" value="Formin-like_plant"/>
</dbReference>
<evidence type="ECO:0000256" key="2">
    <source>
        <dbReference type="RuleBase" id="RU361260"/>
    </source>
</evidence>
<evidence type="ECO:0000256" key="4">
    <source>
        <dbReference type="SAM" id="Phobius"/>
    </source>
</evidence>
<dbReference type="PANTHER" id="PTHR23213">
    <property type="entry name" value="FORMIN-RELATED"/>
    <property type="match status" value="1"/>
</dbReference>
<dbReference type="InterPro" id="IPR015425">
    <property type="entry name" value="FH2_Formin"/>
</dbReference>
<feature type="compositionally biased region" description="Pro residues" evidence="3">
    <location>
        <begin position="199"/>
        <end position="222"/>
    </location>
</feature>
<protein>
    <recommendedName>
        <fullName evidence="2">Formin-like protein</fullName>
    </recommendedName>
</protein>
<feature type="transmembrane region" description="Helical" evidence="4">
    <location>
        <begin position="239"/>
        <end position="263"/>
    </location>
</feature>
<dbReference type="PROSITE" id="PS51444">
    <property type="entry name" value="FH2"/>
    <property type="match status" value="1"/>
</dbReference>
<dbReference type="PANTHER" id="PTHR23213:SF391">
    <property type="entry name" value="FORMIN-LIKE PROTEIN"/>
    <property type="match status" value="1"/>
</dbReference>
<feature type="compositionally biased region" description="Low complexity" evidence="3">
    <location>
        <begin position="155"/>
        <end position="182"/>
    </location>
</feature>
<accession>A0ABD1QEQ6</accession>
<feature type="compositionally biased region" description="Pro residues" evidence="3">
    <location>
        <begin position="347"/>
        <end position="397"/>
    </location>
</feature>
<evidence type="ECO:0000313" key="7">
    <source>
        <dbReference type="EMBL" id="KAL2474643.1"/>
    </source>
</evidence>
<keyword evidence="8" id="KW-1185">Reference proteome</keyword>
<comment type="caution">
    <text evidence="7">The sequence shown here is derived from an EMBL/GenBank/DDBJ whole genome shotgun (WGS) entry which is preliminary data.</text>
</comment>
<feature type="region of interest" description="Disordered" evidence="3">
    <location>
        <begin position="154"/>
        <end position="233"/>
    </location>
</feature>
<evidence type="ECO:0000259" key="6">
    <source>
        <dbReference type="PROSITE" id="PS51444"/>
    </source>
</evidence>
<dbReference type="SUPFAM" id="SSF101447">
    <property type="entry name" value="Formin homology 2 domain (FH2 domain)"/>
    <property type="match status" value="1"/>
</dbReference>